<gene>
    <name evidence="8" type="ORF">CMC5_002770</name>
</gene>
<proteinExistence type="predicted"/>
<keyword evidence="4 6" id="KW-0472">Membrane</keyword>
<feature type="transmembrane region" description="Helical" evidence="6">
    <location>
        <begin position="81"/>
        <end position="102"/>
    </location>
</feature>
<dbReference type="RefSeq" id="WP_245678217.1">
    <property type="nucleotide sequence ID" value="NZ_CP012159.1"/>
</dbReference>
<evidence type="ECO:0000256" key="1">
    <source>
        <dbReference type="ARBA" id="ARBA00004370"/>
    </source>
</evidence>
<organism evidence="8 9">
    <name type="scientific">Chondromyces crocatus</name>
    <dbReference type="NCBI Taxonomy" id="52"/>
    <lineage>
        <taxon>Bacteria</taxon>
        <taxon>Pseudomonadati</taxon>
        <taxon>Myxococcota</taxon>
        <taxon>Polyangia</taxon>
        <taxon>Polyangiales</taxon>
        <taxon>Polyangiaceae</taxon>
        <taxon>Chondromyces</taxon>
    </lineage>
</organism>
<feature type="domain" description="TMEM205-like" evidence="7">
    <location>
        <begin position="41"/>
        <end position="144"/>
    </location>
</feature>
<keyword evidence="2 6" id="KW-0812">Transmembrane</keyword>
<name>A0A0K1E6I2_CHOCO</name>
<evidence type="ECO:0000259" key="7">
    <source>
        <dbReference type="Pfam" id="PF13664"/>
    </source>
</evidence>
<protein>
    <recommendedName>
        <fullName evidence="7">TMEM205-like domain-containing protein</fullName>
    </recommendedName>
</protein>
<dbReference type="Proteomes" id="UP000067626">
    <property type="component" value="Chromosome"/>
</dbReference>
<keyword evidence="3 6" id="KW-1133">Transmembrane helix</keyword>
<evidence type="ECO:0000256" key="3">
    <source>
        <dbReference type="ARBA" id="ARBA00022989"/>
    </source>
</evidence>
<evidence type="ECO:0000256" key="5">
    <source>
        <dbReference type="SAM" id="MobiDB-lite"/>
    </source>
</evidence>
<evidence type="ECO:0000313" key="9">
    <source>
        <dbReference type="Proteomes" id="UP000067626"/>
    </source>
</evidence>
<feature type="transmembrane region" description="Helical" evidence="6">
    <location>
        <begin position="114"/>
        <end position="133"/>
    </location>
</feature>
<feature type="transmembrane region" description="Helical" evidence="6">
    <location>
        <begin position="34"/>
        <end position="61"/>
    </location>
</feature>
<dbReference type="GO" id="GO:0016020">
    <property type="term" value="C:membrane"/>
    <property type="evidence" value="ECO:0007669"/>
    <property type="project" value="UniProtKB-SubCell"/>
</dbReference>
<dbReference type="KEGG" id="ccro:CMC5_002770"/>
<dbReference type="EMBL" id="CP012159">
    <property type="protein sequence ID" value="AKT36163.1"/>
    <property type="molecule type" value="Genomic_DNA"/>
</dbReference>
<accession>A0A0K1E6I2</accession>
<evidence type="ECO:0000256" key="4">
    <source>
        <dbReference type="ARBA" id="ARBA00023136"/>
    </source>
</evidence>
<evidence type="ECO:0000256" key="6">
    <source>
        <dbReference type="SAM" id="Phobius"/>
    </source>
</evidence>
<evidence type="ECO:0000313" key="8">
    <source>
        <dbReference type="EMBL" id="AKT36163.1"/>
    </source>
</evidence>
<dbReference type="STRING" id="52.CMC5_002770"/>
<sequence length="210" mass="22425">MQPMNDQEHRFTEADLEPSPEERRADKKALIDRVAATLGVLAAGTWGGGQLALGVCAAPMVFRMTPAPFSGEAMGAAFARFDQIALGAAVVLLGVEVVRTWAGGHRSRTRAARARRFVAMLLGGTAAFMGLTLTPRINELHQSGARRGEGSQGAELERLHHQAERVGQLELLLTTTAIALHVFTLAGRRDEEDDEDEALSPLPPGPRGAA</sequence>
<keyword evidence="9" id="KW-1185">Reference proteome</keyword>
<feature type="region of interest" description="Disordered" evidence="5">
    <location>
        <begin position="1"/>
        <end position="24"/>
    </location>
</feature>
<dbReference type="AlphaFoldDB" id="A0A0K1E6I2"/>
<evidence type="ECO:0000256" key="2">
    <source>
        <dbReference type="ARBA" id="ARBA00022692"/>
    </source>
</evidence>
<feature type="compositionally biased region" description="Basic and acidic residues" evidence="5">
    <location>
        <begin position="1"/>
        <end position="13"/>
    </location>
</feature>
<comment type="subcellular location">
    <subcellularLocation>
        <location evidence="1">Membrane</location>
    </subcellularLocation>
</comment>
<reference evidence="8 9" key="1">
    <citation type="submission" date="2015-07" db="EMBL/GenBank/DDBJ databases">
        <title>Genome analysis of myxobacterium Chondromyces crocatus Cm c5 reveals a high potential for natural compound synthesis and the genetic basis for the loss of fruiting body formation.</title>
        <authorList>
            <person name="Zaburannyi N."/>
            <person name="Bunk B."/>
            <person name="Maier J."/>
            <person name="Overmann J."/>
            <person name="Mueller R."/>
        </authorList>
    </citation>
    <scope>NUCLEOTIDE SEQUENCE [LARGE SCALE GENOMIC DNA]</scope>
    <source>
        <strain evidence="8 9">Cm c5</strain>
    </source>
</reference>
<feature type="compositionally biased region" description="Pro residues" evidence="5">
    <location>
        <begin position="201"/>
        <end position="210"/>
    </location>
</feature>
<dbReference type="InterPro" id="IPR025423">
    <property type="entry name" value="TMEM205-like"/>
</dbReference>
<dbReference type="Pfam" id="PF13664">
    <property type="entry name" value="DUF4149"/>
    <property type="match status" value="1"/>
</dbReference>
<feature type="region of interest" description="Disordered" evidence="5">
    <location>
        <begin position="189"/>
        <end position="210"/>
    </location>
</feature>